<sequence>MTEVRLELLLGKQVYDRNDQPIGRLQEVKAEERGSDVVVTEYHIGALGLMERLSALVIVRALLRPLGLKQDVSMRIVPWPDIDLSDTGHLKLRDLAPKSDI</sequence>
<organism evidence="1 2">
    <name type="scientific">Rhizobium mesoamericanum STM3625</name>
    <dbReference type="NCBI Taxonomy" id="1211777"/>
    <lineage>
        <taxon>Bacteria</taxon>
        <taxon>Pseudomonadati</taxon>
        <taxon>Pseudomonadota</taxon>
        <taxon>Alphaproteobacteria</taxon>
        <taxon>Hyphomicrobiales</taxon>
        <taxon>Rhizobiaceae</taxon>
        <taxon>Rhizobium/Agrobacterium group</taxon>
        <taxon>Rhizobium</taxon>
    </lineage>
</organism>
<dbReference type="STRING" id="1211777.BN77_p10043"/>
<accession>K0Q4W7</accession>
<proteinExistence type="predicted"/>
<protein>
    <recommendedName>
        <fullName evidence="3">PRC-barrel domain-containing protein</fullName>
    </recommendedName>
</protein>
<name>K0Q4W7_9HYPH</name>
<gene>
    <name evidence="1" type="ORF">BN77_p10043</name>
</gene>
<dbReference type="HOGENOM" id="CLU_154553_0_0_5"/>
<reference evidence="1 2" key="1">
    <citation type="journal article" date="2013" name="Genome Announc.">
        <title>Draft Genome Sequence of Rhizobium mesoamericanum STM3625, a Nitrogen-Fixing Symbiont of Mimosa pudica Isolated in French Guiana (South America).</title>
        <authorList>
            <person name="Moulin L."/>
            <person name="Mornico D."/>
            <person name="Melkonian R."/>
            <person name="Klonowska A."/>
        </authorList>
    </citation>
    <scope>NUCLEOTIDE SEQUENCE [LARGE SCALE GENOMIC DNA]</scope>
    <source>
        <strain evidence="1 2">STM3625</strain>
    </source>
</reference>
<dbReference type="AlphaFoldDB" id="K0Q4W7"/>
<comment type="caution">
    <text evidence="1">The sequence shown here is derived from an EMBL/GenBank/DDBJ whole genome shotgun (WGS) entry which is preliminary data.</text>
</comment>
<evidence type="ECO:0008006" key="3">
    <source>
        <dbReference type="Google" id="ProtNLM"/>
    </source>
</evidence>
<dbReference type="RefSeq" id="WP_007535531.1">
    <property type="nucleotide sequence ID" value="NZ_HF536773.1"/>
</dbReference>
<dbReference type="EMBL" id="CANI01000035">
    <property type="protein sequence ID" value="CCM78089.1"/>
    <property type="molecule type" value="Genomic_DNA"/>
</dbReference>
<evidence type="ECO:0000313" key="1">
    <source>
        <dbReference type="EMBL" id="CCM78089.1"/>
    </source>
</evidence>
<dbReference type="Proteomes" id="UP000009319">
    <property type="component" value="Unassembled WGS sequence"/>
</dbReference>
<dbReference type="eggNOG" id="ENOG5033EX1">
    <property type="taxonomic scope" value="Bacteria"/>
</dbReference>
<evidence type="ECO:0000313" key="2">
    <source>
        <dbReference type="Proteomes" id="UP000009319"/>
    </source>
</evidence>
<keyword evidence="2" id="KW-1185">Reference proteome</keyword>